<reference evidence="2" key="1">
    <citation type="submission" date="2022-10" db="EMBL/GenBank/DDBJ databases">
        <title>Determination and structural analysis of whole genome sequence of Sarocladium strictum F4-1.</title>
        <authorList>
            <person name="Hu L."/>
            <person name="Jiang Y."/>
        </authorList>
    </citation>
    <scope>NUCLEOTIDE SEQUENCE</scope>
    <source>
        <strain evidence="2">F4-1</strain>
    </source>
</reference>
<dbReference type="Gene3D" id="3.60.21.10">
    <property type="match status" value="1"/>
</dbReference>
<evidence type="ECO:0000259" key="1">
    <source>
        <dbReference type="Pfam" id="PF00149"/>
    </source>
</evidence>
<dbReference type="PANTHER" id="PTHR12905">
    <property type="entry name" value="METALLOPHOSPHOESTERASE"/>
    <property type="match status" value="1"/>
</dbReference>
<evidence type="ECO:0000313" key="3">
    <source>
        <dbReference type="Proteomes" id="UP001175261"/>
    </source>
</evidence>
<dbReference type="Pfam" id="PF00149">
    <property type="entry name" value="Metallophos"/>
    <property type="match status" value="1"/>
</dbReference>
<dbReference type="InterPro" id="IPR051693">
    <property type="entry name" value="UPF0046_metallophosphoest"/>
</dbReference>
<keyword evidence="3" id="KW-1185">Reference proteome</keyword>
<evidence type="ECO:0000313" key="2">
    <source>
        <dbReference type="EMBL" id="KAK0392067.1"/>
    </source>
</evidence>
<gene>
    <name evidence="2" type="ORF">NLU13_1565</name>
</gene>
<name>A0AA39GU06_SARSR</name>
<dbReference type="GO" id="GO:0016787">
    <property type="term" value="F:hydrolase activity"/>
    <property type="evidence" value="ECO:0007669"/>
    <property type="project" value="InterPro"/>
</dbReference>
<dbReference type="PANTHER" id="PTHR12905:SF16">
    <property type="entry name" value="SER_THR PROTEIN PHOSPHATASE FAMILY PROTEIN (AFU_ORTHOLOGUE AFUA_1G06000)"/>
    <property type="match status" value="1"/>
</dbReference>
<dbReference type="AlphaFoldDB" id="A0AA39GU06"/>
<dbReference type="Proteomes" id="UP001175261">
    <property type="component" value="Unassembled WGS sequence"/>
</dbReference>
<organism evidence="2 3">
    <name type="scientific">Sarocladium strictum</name>
    <name type="common">Black bundle disease fungus</name>
    <name type="synonym">Acremonium strictum</name>
    <dbReference type="NCBI Taxonomy" id="5046"/>
    <lineage>
        <taxon>Eukaryota</taxon>
        <taxon>Fungi</taxon>
        <taxon>Dikarya</taxon>
        <taxon>Ascomycota</taxon>
        <taxon>Pezizomycotina</taxon>
        <taxon>Sordariomycetes</taxon>
        <taxon>Hypocreomycetidae</taxon>
        <taxon>Hypocreales</taxon>
        <taxon>Sarocladiaceae</taxon>
        <taxon>Sarocladium</taxon>
    </lineage>
</organism>
<dbReference type="CDD" id="cd07379">
    <property type="entry name" value="MPP_239FB"/>
    <property type="match status" value="1"/>
</dbReference>
<dbReference type="SUPFAM" id="SSF56300">
    <property type="entry name" value="Metallo-dependent phosphatases"/>
    <property type="match status" value="1"/>
</dbReference>
<sequence length="422" mass="46722">MTSSIQRPPRSVLILTSIAPFRTSTLIRSLCFSDILSCGFSLASRLYSLHDEEPLTTSCTKTKVAAMANPTTRRTRIVCISDTHNATFKLPKGDVLIHAGDLTNQGSYSELSKTVKWLEEADFEAKIVIAGNHDITLDGKFYSEYGLYFHSQKPQSPTACQALLEKSPSISYLCHETARVRLKSPDGPHTEFTIFGSPYSPRHGMWAFYYDTPQSSSVMTDLPDLWKDIPLDADVVVTHTPPWTHRDETDERRARGCEALRQALWRVRPRLAVCGHIHVGRGAERVEWDLESRNVAFAEKAVTPWSDPGEGNNKLSLVDLTGRKEPTLINDGSHPDSLTGVKVGNVTFSSDIEASSGASTSIGKGGDPSSQRSDVEALFGRLGRRETCIVNAAIMKSRYPHIGGKQFYRPIVVDLDLPVWSE</sequence>
<accession>A0AA39GU06</accession>
<protein>
    <recommendedName>
        <fullName evidence="1">Calcineurin-like phosphoesterase domain-containing protein</fullName>
    </recommendedName>
</protein>
<feature type="domain" description="Calcineurin-like phosphoesterase" evidence="1">
    <location>
        <begin position="76"/>
        <end position="279"/>
    </location>
</feature>
<comment type="caution">
    <text evidence="2">The sequence shown here is derived from an EMBL/GenBank/DDBJ whole genome shotgun (WGS) entry which is preliminary data.</text>
</comment>
<dbReference type="InterPro" id="IPR004843">
    <property type="entry name" value="Calcineurin-like_PHP"/>
</dbReference>
<proteinExistence type="predicted"/>
<dbReference type="EMBL" id="JAPDFR010000001">
    <property type="protein sequence ID" value="KAK0392067.1"/>
    <property type="molecule type" value="Genomic_DNA"/>
</dbReference>
<dbReference type="InterPro" id="IPR029052">
    <property type="entry name" value="Metallo-depent_PP-like"/>
</dbReference>